<dbReference type="PANTHER" id="PTHR43793">
    <property type="entry name" value="FAD SYNTHASE"/>
    <property type="match status" value="1"/>
</dbReference>
<organism evidence="9 10">
    <name type="scientific">Candidatus Muproteobacteria bacterium RBG_16_62_13</name>
    <dbReference type="NCBI Taxonomy" id="1817756"/>
    <lineage>
        <taxon>Bacteria</taxon>
        <taxon>Pseudomonadati</taxon>
        <taxon>Pseudomonadota</taxon>
        <taxon>Candidatus Muproteobacteria</taxon>
    </lineage>
</organism>
<dbReference type="NCBIfam" id="TIGR02199">
    <property type="entry name" value="rfaE_dom_II"/>
    <property type="match status" value="1"/>
</dbReference>
<name>A0A1F6SZT3_9PROT</name>
<evidence type="ECO:0000256" key="7">
    <source>
        <dbReference type="ARBA" id="ARBA00047428"/>
    </source>
</evidence>
<protein>
    <recommendedName>
        <fullName evidence="1">D-glycero-beta-D-manno-heptose 1-phosphate adenylyltransferase</fullName>
        <ecNumber evidence="1">2.7.7.70</ecNumber>
    </recommendedName>
</protein>
<dbReference type="InterPro" id="IPR014729">
    <property type="entry name" value="Rossmann-like_a/b/a_fold"/>
</dbReference>
<keyword evidence="3" id="KW-0548">Nucleotidyltransferase</keyword>
<dbReference type="AlphaFoldDB" id="A0A1F6SZT3"/>
<proteinExistence type="predicted"/>
<dbReference type="GO" id="GO:0016779">
    <property type="term" value="F:nucleotidyltransferase activity"/>
    <property type="evidence" value="ECO:0007669"/>
    <property type="project" value="UniProtKB-KW"/>
</dbReference>
<accession>A0A1F6SZT3</accession>
<dbReference type="Pfam" id="PF01467">
    <property type="entry name" value="CTP_transf_like"/>
    <property type="match status" value="1"/>
</dbReference>
<dbReference type="Gene3D" id="3.40.50.620">
    <property type="entry name" value="HUPs"/>
    <property type="match status" value="1"/>
</dbReference>
<keyword evidence="6" id="KW-0119">Carbohydrate metabolism</keyword>
<evidence type="ECO:0000256" key="4">
    <source>
        <dbReference type="ARBA" id="ARBA00022741"/>
    </source>
</evidence>
<dbReference type="EC" id="2.7.7.70" evidence="1"/>
<dbReference type="InterPro" id="IPR011914">
    <property type="entry name" value="RfaE_dom_II"/>
</dbReference>
<dbReference type="NCBIfam" id="TIGR00125">
    <property type="entry name" value="cyt_tran_rel"/>
    <property type="match status" value="1"/>
</dbReference>
<evidence type="ECO:0000313" key="10">
    <source>
        <dbReference type="Proteomes" id="UP000178379"/>
    </source>
</evidence>
<keyword evidence="4" id="KW-0547">Nucleotide-binding</keyword>
<dbReference type="STRING" id="1817756.A2140_04500"/>
<dbReference type="EMBL" id="MFSQ01000127">
    <property type="protein sequence ID" value="OGI38236.1"/>
    <property type="molecule type" value="Genomic_DNA"/>
</dbReference>
<evidence type="ECO:0000256" key="2">
    <source>
        <dbReference type="ARBA" id="ARBA00022679"/>
    </source>
</evidence>
<comment type="catalytic activity">
    <reaction evidence="7">
        <text>D-glycero-beta-D-manno-heptose 1-phosphate + ATP + H(+) = ADP-D-glycero-beta-D-manno-heptose + diphosphate</text>
        <dbReference type="Rhea" id="RHEA:27465"/>
        <dbReference type="ChEBI" id="CHEBI:15378"/>
        <dbReference type="ChEBI" id="CHEBI:30616"/>
        <dbReference type="ChEBI" id="CHEBI:33019"/>
        <dbReference type="ChEBI" id="CHEBI:59967"/>
        <dbReference type="ChEBI" id="CHEBI:61593"/>
        <dbReference type="EC" id="2.7.7.70"/>
    </reaction>
</comment>
<dbReference type="GO" id="GO:0005524">
    <property type="term" value="F:ATP binding"/>
    <property type="evidence" value="ECO:0007669"/>
    <property type="project" value="UniProtKB-KW"/>
</dbReference>
<evidence type="ECO:0000259" key="8">
    <source>
        <dbReference type="Pfam" id="PF01467"/>
    </source>
</evidence>
<keyword evidence="2" id="KW-0808">Transferase</keyword>
<dbReference type="InterPro" id="IPR050385">
    <property type="entry name" value="Archaeal_FAD_synthase"/>
</dbReference>
<comment type="caution">
    <text evidence="9">The sequence shown here is derived from an EMBL/GenBank/DDBJ whole genome shotgun (WGS) entry which is preliminary data.</text>
</comment>
<dbReference type="GO" id="GO:0005975">
    <property type="term" value="P:carbohydrate metabolic process"/>
    <property type="evidence" value="ECO:0007669"/>
    <property type="project" value="InterPro"/>
</dbReference>
<evidence type="ECO:0000313" key="9">
    <source>
        <dbReference type="EMBL" id="OGI38236.1"/>
    </source>
</evidence>
<evidence type="ECO:0000256" key="1">
    <source>
        <dbReference type="ARBA" id="ARBA00012519"/>
    </source>
</evidence>
<keyword evidence="5" id="KW-0067">ATP-binding</keyword>
<feature type="domain" description="Cytidyltransferase-like" evidence="8">
    <location>
        <begin position="28"/>
        <end position="123"/>
    </location>
</feature>
<dbReference type="PANTHER" id="PTHR43793:SF2">
    <property type="entry name" value="BIFUNCTIONAL PROTEIN HLDE"/>
    <property type="match status" value="1"/>
</dbReference>
<reference evidence="9 10" key="1">
    <citation type="journal article" date="2016" name="Nat. Commun.">
        <title>Thousands of microbial genomes shed light on interconnected biogeochemical processes in an aquifer system.</title>
        <authorList>
            <person name="Anantharaman K."/>
            <person name="Brown C.T."/>
            <person name="Hug L.A."/>
            <person name="Sharon I."/>
            <person name="Castelle C.J."/>
            <person name="Probst A.J."/>
            <person name="Thomas B.C."/>
            <person name="Singh A."/>
            <person name="Wilkins M.J."/>
            <person name="Karaoz U."/>
            <person name="Brodie E.L."/>
            <person name="Williams K.H."/>
            <person name="Hubbard S.S."/>
            <person name="Banfield J.F."/>
        </authorList>
    </citation>
    <scope>NUCLEOTIDE SEQUENCE [LARGE SCALE GENOMIC DNA]</scope>
</reference>
<evidence type="ECO:0000256" key="5">
    <source>
        <dbReference type="ARBA" id="ARBA00022840"/>
    </source>
</evidence>
<sequence>MKPLSAKIVRNRQELAARLAALPRPVVFTNGCFDILHRGHVAYLEEAAQFGQSLVIGVNSDASVRRLEKGTDRPVNPLDDRLAILAALAMVSLVVPFDEDTPLELIRAVQPDHLVKGGDWTPDKIVGADVVTARGGKVHSIPFRFERSTTALLKRIRLTSE</sequence>
<dbReference type="GO" id="GO:0016773">
    <property type="term" value="F:phosphotransferase activity, alcohol group as acceptor"/>
    <property type="evidence" value="ECO:0007669"/>
    <property type="project" value="InterPro"/>
</dbReference>
<dbReference type="InterPro" id="IPR004821">
    <property type="entry name" value="Cyt_trans-like"/>
</dbReference>
<evidence type="ECO:0000256" key="6">
    <source>
        <dbReference type="ARBA" id="ARBA00023277"/>
    </source>
</evidence>
<gene>
    <name evidence="9" type="ORF">A2140_04500</name>
</gene>
<dbReference type="SUPFAM" id="SSF52374">
    <property type="entry name" value="Nucleotidylyl transferase"/>
    <property type="match status" value="1"/>
</dbReference>
<dbReference type="Proteomes" id="UP000178379">
    <property type="component" value="Unassembled WGS sequence"/>
</dbReference>
<evidence type="ECO:0000256" key="3">
    <source>
        <dbReference type="ARBA" id="ARBA00022695"/>
    </source>
</evidence>